<dbReference type="Gene3D" id="1.20.1560.10">
    <property type="entry name" value="ABC transporter type 1, transmembrane domain"/>
    <property type="match status" value="1"/>
</dbReference>
<feature type="transmembrane region" description="Helical" evidence="7">
    <location>
        <begin position="79"/>
        <end position="98"/>
    </location>
</feature>
<dbReference type="PROSITE" id="PS00211">
    <property type="entry name" value="ABC_TRANSPORTER_1"/>
    <property type="match status" value="1"/>
</dbReference>
<dbReference type="InterPro" id="IPR036640">
    <property type="entry name" value="ABC1_TM_sf"/>
</dbReference>
<comment type="caution">
    <text evidence="9">The sequence shown here is derived from an EMBL/GenBank/DDBJ whole genome shotgun (WGS) entry which is preliminary data.</text>
</comment>
<dbReference type="Pfam" id="PF00005">
    <property type="entry name" value="ABC_tran"/>
    <property type="match status" value="1"/>
</dbReference>
<feature type="transmembrane region" description="Helical" evidence="7">
    <location>
        <begin position="268"/>
        <end position="284"/>
    </location>
</feature>
<dbReference type="SMART" id="SM00382">
    <property type="entry name" value="AAA"/>
    <property type="match status" value="1"/>
</dbReference>
<dbReference type="GO" id="GO:0005524">
    <property type="term" value="F:ATP binding"/>
    <property type="evidence" value="ECO:0007669"/>
    <property type="project" value="UniProtKB-KW"/>
</dbReference>
<dbReference type="PROSITE" id="PS50893">
    <property type="entry name" value="ABC_TRANSPORTER_2"/>
    <property type="match status" value="1"/>
</dbReference>
<feature type="transmembrane region" description="Helical" evidence="7">
    <location>
        <begin position="166"/>
        <end position="193"/>
    </location>
</feature>
<reference evidence="9 10" key="1">
    <citation type="submission" date="2024-01" db="EMBL/GenBank/DDBJ databases">
        <title>Hyphobacterium bacterium isolated from marine sediment.</title>
        <authorList>
            <person name="Zhao S."/>
        </authorList>
    </citation>
    <scope>NUCLEOTIDE SEQUENCE [LARGE SCALE GENOMIC DNA]</scope>
    <source>
        <strain evidence="9 10">Y60-23</strain>
    </source>
</reference>
<dbReference type="EMBL" id="JAZDRO010000003">
    <property type="protein sequence ID" value="MEE2566763.1"/>
    <property type="molecule type" value="Genomic_DNA"/>
</dbReference>
<evidence type="ECO:0000256" key="3">
    <source>
        <dbReference type="ARBA" id="ARBA00022741"/>
    </source>
</evidence>
<feature type="domain" description="ABC transporter" evidence="8">
    <location>
        <begin position="362"/>
        <end position="601"/>
    </location>
</feature>
<dbReference type="InterPro" id="IPR039421">
    <property type="entry name" value="Type_1_exporter"/>
</dbReference>
<keyword evidence="6 7" id="KW-0472">Membrane</keyword>
<keyword evidence="10" id="KW-1185">Reference proteome</keyword>
<dbReference type="InterPro" id="IPR027417">
    <property type="entry name" value="P-loop_NTPase"/>
</dbReference>
<keyword evidence="2 7" id="KW-0812">Transmembrane</keyword>
<keyword evidence="4 9" id="KW-0067">ATP-binding</keyword>
<dbReference type="RefSeq" id="WP_330196313.1">
    <property type="nucleotide sequence ID" value="NZ_JAZDRO010000003.1"/>
</dbReference>
<evidence type="ECO:0000256" key="6">
    <source>
        <dbReference type="ARBA" id="ARBA00023136"/>
    </source>
</evidence>
<dbReference type="InterPro" id="IPR017871">
    <property type="entry name" value="ABC_transporter-like_CS"/>
</dbReference>
<dbReference type="SUPFAM" id="SSF52540">
    <property type="entry name" value="P-loop containing nucleoside triphosphate hydrolases"/>
    <property type="match status" value="1"/>
</dbReference>
<dbReference type="Proteomes" id="UP001310692">
    <property type="component" value="Unassembled WGS sequence"/>
</dbReference>
<comment type="subcellular location">
    <subcellularLocation>
        <location evidence="1">Cell membrane</location>
        <topology evidence="1">Multi-pass membrane protein</topology>
    </subcellularLocation>
</comment>
<evidence type="ECO:0000256" key="4">
    <source>
        <dbReference type="ARBA" id="ARBA00022840"/>
    </source>
</evidence>
<dbReference type="PANTHER" id="PTHR24221:SF646">
    <property type="entry name" value="HAEMOLYSIN SECRETION ATP-BINDING PROTEIN"/>
    <property type="match status" value="1"/>
</dbReference>
<dbReference type="SUPFAM" id="SSF90123">
    <property type="entry name" value="ABC transporter transmembrane region"/>
    <property type="match status" value="1"/>
</dbReference>
<dbReference type="InterPro" id="IPR003593">
    <property type="entry name" value="AAA+_ATPase"/>
</dbReference>
<dbReference type="PANTHER" id="PTHR24221">
    <property type="entry name" value="ATP-BINDING CASSETTE SUB-FAMILY B"/>
    <property type="match status" value="1"/>
</dbReference>
<keyword evidence="3" id="KW-0547">Nucleotide-binding</keyword>
<evidence type="ECO:0000313" key="9">
    <source>
        <dbReference type="EMBL" id="MEE2566763.1"/>
    </source>
</evidence>
<keyword evidence="5 7" id="KW-1133">Transmembrane helix</keyword>
<evidence type="ECO:0000259" key="8">
    <source>
        <dbReference type="PROSITE" id="PS50893"/>
    </source>
</evidence>
<evidence type="ECO:0000256" key="1">
    <source>
        <dbReference type="ARBA" id="ARBA00004651"/>
    </source>
</evidence>
<gene>
    <name evidence="9" type="ORF">V0U35_08735</name>
</gene>
<accession>A0ABU7LZ03</accession>
<feature type="transmembrane region" description="Helical" evidence="7">
    <location>
        <begin position="37"/>
        <end position="58"/>
    </location>
</feature>
<evidence type="ECO:0000313" key="10">
    <source>
        <dbReference type="Proteomes" id="UP001310692"/>
    </source>
</evidence>
<sequence>MAKTEHPFADIPVPGLKEGLGHGARAMALVWRTAPKLTLAIGTATILLAVAPALAAYIAKLIIDAILAAIESGTQADRVEALIWTGVEAMVLGGMLALRRLLTFLKRILHAQLGYAVSRLIFDKTLRLDLQTIELADVQQQIILARQHAAARPYGLVTRIFEAGQYALTIVTFAAVLWTFSPLAVLIVLLGGLPLFASELRFSADAFRFYTGRTPEMRRRNYLETLMTSETAAVERIHAGSNEAISSRHAGLFDWLFGEDRKLQSRRTAIGMALIVVSSAIFMGGKVWVVWATVTGSITLGLMTMYAALLKQGQNTMTSLLATIGGGYEDLLYMSNLYALLALTEGTSRGTATEGPQPGDGYRLESIALTYPNTKRPALDGVSLHIPPGTKLGIVGANGSGKTTLVKLLMGLYVPDSGRVLLDGLDVRDWDPVALHARTAALFQPFQRYNLTVGENIAMGEGLRVTDSGKLLEAARKGLALPIIEDLPEGLDTKLSRQFLDGRELSGGQWQRLALSRAMLREGADTLILDEPTAALDPEAEAAILEATGETQRTVILISHRLSNLKHADHIILLDKGRIVEQGTHDALLAADGRYRAMFDKQAEFYRE</sequence>
<name>A0ABU7LZ03_9PROT</name>
<dbReference type="Gene3D" id="3.40.50.300">
    <property type="entry name" value="P-loop containing nucleotide triphosphate hydrolases"/>
    <property type="match status" value="1"/>
</dbReference>
<proteinExistence type="predicted"/>
<dbReference type="InterPro" id="IPR003439">
    <property type="entry name" value="ABC_transporter-like_ATP-bd"/>
</dbReference>
<evidence type="ECO:0000256" key="7">
    <source>
        <dbReference type="SAM" id="Phobius"/>
    </source>
</evidence>
<feature type="transmembrane region" description="Helical" evidence="7">
    <location>
        <begin position="290"/>
        <end position="310"/>
    </location>
</feature>
<protein>
    <submittedName>
        <fullName evidence="9">ABC transporter ATP-binding protein</fullName>
    </submittedName>
</protein>
<evidence type="ECO:0000256" key="2">
    <source>
        <dbReference type="ARBA" id="ARBA00022692"/>
    </source>
</evidence>
<organism evidence="9 10">
    <name type="scientific">Hyphobacterium marinum</name>
    <dbReference type="NCBI Taxonomy" id="3116574"/>
    <lineage>
        <taxon>Bacteria</taxon>
        <taxon>Pseudomonadati</taxon>
        <taxon>Pseudomonadota</taxon>
        <taxon>Alphaproteobacteria</taxon>
        <taxon>Maricaulales</taxon>
        <taxon>Maricaulaceae</taxon>
        <taxon>Hyphobacterium</taxon>
    </lineage>
</organism>
<evidence type="ECO:0000256" key="5">
    <source>
        <dbReference type="ARBA" id="ARBA00022989"/>
    </source>
</evidence>